<comment type="pathway">
    <text evidence="4">Glycan metabolism; heparan sulfate biosynthesis.</text>
</comment>
<dbReference type="PANTHER" id="PTHR13174:SF3">
    <property type="entry name" value="D-GLUCURONYL C5-EPIMERASE"/>
    <property type="match status" value="1"/>
</dbReference>
<dbReference type="GO" id="GO:0015012">
    <property type="term" value="P:heparan sulfate proteoglycan biosynthetic process"/>
    <property type="evidence" value="ECO:0007669"/>
    <property type="project" value="InterPro"/>
</dbReference>
<comment type="pathway">
    <text evidence="3">Glycan metabolism; heparin biosynthesis.</text>
</comment>
<keyword evidence="10" id="KW-0472">Membrane</keyword>
<reference evidence="17" key="1">
    <citation type="submission" date="2017-01" db="EMBL/GenBank/DDBJ databases">
        <title>Comparative genomics of anhydrobiosis in the tardigrade Hypsibius dujardini.</title>
        <authorList>
            <person name="Yoshida Y."/>
            <person name="Koutsovoulos G."/>
            <person name="Laetsch D."/>
            <person name="Stevens L."/>
            <person name="Kumar S."/>
            <person name="Horikawa D."/>
            <person name="Ishino K."/>
            <person name="Komine S."/>
            <person name="Tomita M."/>
            <person name="Blaxter M."/>
            <person name="Arakawa K."/>
        </authorList>
    </citation>
    <scope>NUCLEOTIDE SEQUENCE [LARGE SCALE GENOMIC DNA]</scope>
    <source>
        <strain evidence="17">Z151</strain>
    </source>
</reference>
<evidence type="ECO:0000256" key="13">
    <source>
        <dbReference type="SAM" id="SignalP"/>
    </source>
</evidence>
<feature type="domain" description="D-glucuronyl C5-epimerase beta-sandwich" evidence="15">
    <location>
        <begin position="224"/>
        <end position="353"/>
    </location>
</feature>
<evidence type="ECO:0000259" key="15">
    <source>
        <dbReference type="Pfam" id="PF21174"/>
    </source>
</evidence>
<evidence type="ECO:0000256" key="5">
    <source>
        <dbReference type="ARBA" id="ARBA00005584"/>
    </source>
</evidence>
<keyword evidence="13" id="KW-0732">Signal</keyword>
<evidence type="ECO:0000259" key="14">
    <source>
        <dbReference type="Pfam" id="PF06662"/>
    </source>
</evidence>
<dbReference type="Pfam" id="PF06662">
    <property type="entry name" value="C5-epim_C"/>
    <property type="match status" value="1"/>
</dbReference>
<evidence type="ECO:0000256" key="10">
    <source>
        <dbReference type="ARBA" id="ARBA00023136"/>
    </source>
</evidence>
<dbReference type="Proteomes" id="UP000192578">
    <property type="component" value="Unassembled WGS sequence"/>
</dbReference>
<dbReference type="Pfam" id="PF21174">
    <property type="entry name" value="Glce_b_sandwich"/>
    <property type="match status" value="1"/>
</dbReference>
<keyword evidence="17" id="KW-1185">Reference proteome</keyword>
<dbReference type="EMBL" id="MTYJ01000050">
    <property type="protein sequence ID" value="OQV18384.1"/>
    <property type="molecule type" value="Genomic_DNA"/>
</dbReference>
<dbReference type="EC" id="5.1.3.17" evidence="6"/>
<feature type="signal peptide" evidence="13">
    <location>
        <begin position="1"/>
        <end position="23"/>
    </location>
</feature>
<evidence type="ECO:0000256" key="11">
    <source>
        <dbReference type="ARBA" id="ARBA00023235"/>
    </source>
</evidence>
<dbReference type="InterPro" id="IPR059154">
    <property type="entry name" value="Glce_b_sandwich"/>
</dbReference>
<dbReference type="GO" id="GO:0005794">
    <property type="term" value="C:Golgi apparatus"/>
    <property type="evidence" value="ECO:0007669"/>
    <property type="project" value="TreeGrafter"/>
</dbReference>
<gene>
    <name evidence="16" type="ORF">BV898_07588</name>
</gene>
<organism evidence="16 17">
    <name type="scientific">Hypsibius exemplaris</name>
    <name type="common">Freshwater tardigrade</name>
    <dbReference type="NCBI Taxonomy" id="2072580"/>
    <lineage>
        <taxon>Eukaryota</taxon>
        <taxon>Metazoa</taxon>
        <taxon>Ecdysozoa</taxon>
        <taxon>Tardigrada</taxon>
        <taxon>Eutardigrada</taxon>
        <taxon>Parachela</taxon>
        <taxon>Hypsibioidea</taxon>
        <taxon>Hypsibiidae</taxon>
        <taxon>Hypsibius</taxon>
    </lineage>
</organism>
<proteinExistence type="inferred from homology"/>
<comment type="catalytic activity">
    <reaction evidence="1">
        <text>[heparosan-N-sulfate](n) = [heparan-N-sulfate](n)</text>
        <dbReference type="Rhea" id="RHEA:20197"/>
        <dbReference type="Rhea" id="RHEA-COMP:9556"/>
        <dbReference type="Rhea" id="RHEA-COMP:9557"/>
        <dbReference type="ChEBI" id="CHEBI:58041"/>
        <dbReference type="ChEBI" id="CHEBI:58287"/>
        <dbReference type="EC" id="5.1.3.17"/>
    </reaction>
</comment>
<evidence type="ECO:0000256" key="7">
    <source>
        <dbReference type="ARBA" id="ARBA00022692"/>
    </source>
</evidence>
<evidence type="ECO:0000256" key="2">
    <source>
        <dbReference type="ARBA" id="ARBA00004606"/>
    </source>
</evidence>
<keyword evidence="9" id="KW-1133">Transmembrane helix</keyword>
<dbReference type="InterPro" id="IPR010598">
    <property type="entry name" value="C5-epim_C"/>
</dbReference>
<evidence type="ECO:0000256" key="9">
    <source>
        <dbReference type="ARBA" id="ARBA00022989"/>
    </source>
</evidence>
<dbReference type="GO" id="GO:0047464">
    <property type="term" value="F:heparosan-N-sulfate-glucuronate 5-epimerase activity"/>
    <property type="evidence" value="ECO:0007669"/>
    <property type="project" value="UniProtKB-EC"/>
</dbReference>
<dbReference type="GO" id="GO:0030210">
    <property type="term" value="P:heparin proteoglycan biosynthetic process"/>
    <property type="evidence" value="ECO:0007669"/>
    <property type="project" value="UniProtKB-UniPathway"/>
</dbReference>
<dbReference type="AlphaFoldDB" id="A0A1W0WT53"/>
<evidence type="ECO:0000313" key="17">
    <source>
        <dbReference type="Proteomes" id="UP000192578"/>
    </source>
</evidence>
<dbReference type="PANTHER" id="PTHR13174">
    <property type="entry name" value="D-GLUCURONYL C5-EPIMERASE"/>
    <property type="match status" value="1"/>
</dbReference>
<keyword evidence="8" id="KW-0735">Signal-anchor</keyword>
<dbReference type="SUPFAM" id="SSF81853">
    <property type="entry name" value="Family 10 polysaccharide lyase"/>
    <property type="match status" value="1"/>
</dbReference>
<comment type="caution">
    <text evidence="16">The sequence shown here is derived from an EMBL/GenBank/DDBJ whole genome shotgun (WGS) entry which is preliminary data.</text>
</comment>
<evidence type="ECO:0000256" key="1">
    <source>
        <dbReference type="ARBA" id="ARBA00000434"/>
    </source>
</evidence>
<dbReference type="UniPathway" id="UPA00862"/>
<feature type="chain" id="PRO_5012551579" description="heparosan-N-sulfate-glucuronate 5-epimerase" evidence="13">
    <location>
        <begin position="24"/>
        <end position="581"/>
    </location>
</feature>
<dbReference type="OrthoDB" id="5914444at2759"/>
<keyword evidence="11" id="KW-0413">Isomerase</keyword>
<feature type="domain" description="D-glucuronyl C5-epimerase C-terminal" evidence="14">
    <location>
        <begin position="384"/>
        <end position="570"/>
    </location>
</feature>
<sequence length="581" mass="65093">MRWPSSKMRFIWAFLCGALLSLAVSIVFLGNSCSAPHETHYLPHASASSFHNQPSSGNASADASLPIKCIVNGDRQRPISCLQKNDDVFVPFALVERYFEISGKVETDKKSGNSEKVFNWQHSYAKLSLPKLPYEPDGIFMSFDNYNVEVRDRVKCISAMEGVPLSSQWTTGGGHFYPIQVAQFGLSHYSKNISEEAPRKTVIANFQQRGSWAVPAVESDEQRSFVWNFTLPESVSGPDVVLDEFPDSGDPYIIFSVKFRTHGSVTLQLEVQDKKQITYELIYTCSNESIWAEGNRIFYGIGADCTNWISLVRDIYVDLVKGLTLGIKKINKKDKVRPNITRIRIIRMVLHGQGHLDKVVTQTTAHSELFYVAADWLVRHQVRQTGGWPISVKRKLGASELQPGWFSAMAQGQAMSTLTRAYRKSGSAAYLEAAVRALDLFGKSAAEGGITAVFLDKYVWYEEYPTKPPSFVLNGFIYALLGLYDVSLTATGEDQKRAHNLFADGVASLKALLPLFDTGSGSTYDLRHFTLKSLPNIARWDYHATHVTQLLVMNSIAPDEMFQSFAQRWSEYMSGKRAPHN</sequence>
<evidence type="ECO:0000313" key="16">
    <source>
        <dbReference type="EMBL" id="OQV18384.1"/>
    </source>
</evidence>
<evidence type="ECO:0000256" key="4">
    <source>
        <dbReference type="ARBA" id="ARBA00005093"/>
    </source>
</evidence>
<protein>
    <recommendedName>
        <fullName evidence="6">heparosan-N-sulfate-glucuronate 5-epimerase</fullName>
        <ecNumber evidence="6">5.1.3.17</ecNumber>
    </recommendedName>
</protein>
<dbReference type="InterPro" id="IPR039721">
    <property type="entry name" value="C5-epimerase"/>
</dbReference>
<evidence type="ECO:0000256" key="3">
    <source>
        <dbReference type="ARBA" id="ARBA00004841"/>
    </source>
</evidence>
<evidence type="ECO:0000256" key="12">
    <source>
        <dbReference type="ARBA" id="ARBA00037847"/>
    </source>
</evidence>
<keyword evidence="7" id="KW-0812">Transmembrane</keyword>
<name>A0A1W0WT53_HYPEX</name>
<evidence type="ECO:0000256" key="8">
    <source>
        <dbReference type="ARBA" id="ARBA00022968"/>
    </source>
</evidence>
<comment type="similarity">
    <text evidence="5">Belongs to the D-glucuronyl C5-epimerase family.</text>
</comment>
<accession>A0A1W0WT53</accession>
<evidence type="ECO:0000256" key="6">
    <source>
        <dbReference type="ARBA" id="ARBA00012087"/>
    </source>
</evidence>
<comment type="subcellular location">
    <subcellularLocation>
        <location evidence="12">Endomembrane system</location>
        <topology evidence="12">Single-pass membrane protein</topology>
    </subcellularLocation>
    <subcellularLocation>
        <location evidence="2">Membrane</location>
        <topology evidence="2">Single-pass type II membrane protein</topology>
    </subcellularLocation>
</comment>